<dbReference type="RefSeq" id="WP_188422513.1">
    <property type="nucleotide sequence ID" value="NZ_BMDP01000004.1"/>
</dbReference>
<dbReference type="PANTHER" id="PTHR30143:SF0">
    <property type="entry name" value="2-KETO-4-PENTENOATE HYDRATASE"/>
    <property type="match status" value="1"/>
</dbReference>
<dbReference type="GO" id="GO:0008684">
    <property type="term" value="F:2-oxopent-4-enoate hydratase activity"/>
    <property type="evidence" value="ECO:0007669"/>
    <property type="project" value="TreeGrafter"/>
</dbReference>
<gene>
    <name evidence="1" type="ORF">GCM10011430_25800</name>
</gene>
<evidence type="ECO:0000313" key="1">
    <source>
        <dbReference type="EMBL" id="GGI55406.1"/>
    </source>
</evidence>
<protein>
    <recommendedName>
        <fullName evidence="3">2-keto-4-pentenoate hydratase</fullName>
    </recommendedName>
</protein>
<dbReference type="PANTHER" id="PTHR30143">
    <property type="entry name" value="ACID HYDRATASE"/>
    <property type="match status" value="1"/>
</dbReference>
<dbReference type="EMBL" id="BMDP01000004">
    <property type="protein sequence ID" value="GGI55406.1"/>
    <property type="molecule type" value="Genomic_DNA"/>
</dbReference>
<dbReference type="SUPFAM" id="SSF56529">
    <property type="entry name" value="FAH"/>
    <property type="match status" value="1"/>
</dbReference>
<dbReference type="InterPro" id="IPR036663">
    <property type="entry name" value="Fumarylacetoacetase_C_sf"/>
</dbReference>
<organism evidence="1 2">
    <name type="scientific">Oxalicibacterium solurbis</name>
    <dbReference type="NCBI Taxonomy" id="69280"/>
    <lineage>
        <taxon>Bacteria</taxon>
        <taxon>Pseudomonadati</taxon>
        <taxon>Pseudomonadota</taxon>
        <taxon>Betaproteobacteria</taxon>
        <taxon>Burkholderiales</taxon>
        <taxon>Oxalobacteraceae</taxon>
        <taxon>Oxalicibacterium</taxon>
    </lineage>
</organism>
<dbReference type="InterPro" id="IPR050772">
    <property type="entry name" value="Hydratase-Decarb/MhpD_sf"/>
</dbReference>
<accession>A0A8J3B0D3</accession>
<evidence type="ECO:0008006" key="3">
    <source>
        <dbReference type="Google" id="ProtNLM"/>
    </source>
</evidence>
<name>A0A8J3B0D3_9BURK</name>
<dbReference type="AlphaFoldDB" id="A0A8J3B0D3"/>
<dbReference type="Gene3D" id="3.90.850.10">
    <property type="entry name" value="Fumarylacetoacetase-like, C-terminal domain"/>
    <property type="match status" value="1"/>
</dbReference>
<reference evidence="1" key="2">
    <citation type="submission" date="2020-09" db="EMBL/GenBank/DDBJ databases">
        <authorList>
            <person name="Sun Q."/>
            <person name="Sedlacek I."/>
        </authorList>
    </citation>
    <scope>NUCLEOTIDE SEQUENCE</scope>
    <source>
        <strain evidence="1">CCM 7664</strain>
    </source>
</reference>
<comment type="caution">
    <text evidence="1">The sequence shown here is derived from an EMBL/GenBank/DDBJ whole genome shotgun (WGS) entry which is preliminary data.</text>
</comment>
<proteinExistence type="predicted"/>
<sequence length="280" mass="30201">MLMSTQANRYAHQLLTARADARQIPCLTRDAQLSVDDGYDIARRIADLRIAQGETPVGRKIAFANRKTSSNYGAREPINAPVWAYIYDATVRYSDNNHGLQSLKGAVQPRIAPEIVFKLGSAPKANATVEDIADCIEWMTHGFELAVCPFPGWKFEAADAVAAFGLHGSLILGEPHMLSAGTRRHLGDILTNVSVSLSYSDGEETTLHSAGFGSNVLDSPVHAVWHLHQMLKTQPQFPSLAAGELIATGTLTDAYPIKAGQTWSTAFSGVALPGLTLSFV</sequence>
<evidence type="ECO:0000313" key="2">
    <source>
        <dbReference type="Proteomes" id="UP000627205"/>
    </source>
</evidence>
<dbReference type="GO" id="GO:0005737">
    <property type="term" value="C:cytoplasm"/>
    <property type="evidence" value="ECO:0007669"/>
    <property type="project" value="TreeGrafter"/>
</dbReference>
<keyword evidence="2" id="KW-1185">Reference proteome</keyword>
<dbReference type="Proteomes" id="UP000627205">
    <property type="component" value="Unassembled WGS sequence"/>
</dbReference>
<reference evidence="1" key="1">
    <citation type="journal article" date="2014" name="Int. J. Syst. Evol. Microbiol.">
        <title>Complete genome sequence of Corynebacterium casei LMG S-19264T (=DSM 44701T), isolated from a smear-ripened cheese.</title>
        <authorList>
            <consortium name="US DOE Joint Genome Institute (JGI-PGF)"/>
            <person name="Walter F."/>
            <person name="Albersmeier A."/>
            <person name="Kalinowski J."/>
            <person name="Ruckert C."/>
        </authorList>
    </citation>
    <scope>NUCLEOTIDE SEQUENCE</scope>
    <source>
        <strain evidence="1">CCM 7664</strain>
    </source>
</reference>